<evidence type="ECO:0000256" key="7">
    <source>
        <dbReference type="SAM" id="Phobius"/>
    </source>
</evidence>
<keyword evidence="2" id="KW-0813">Transport</keyword>
<dbReference type="PANTHER" id="PTHR23501:SF197">
    <property type="entry name" value="COMD"/>
    <property type="match status" value="1"/>
</dbReference>
<keyword evidence="10" id="KW-1185">Reference proteome</keyword>
<feature type="domain" description="Major facilitator superfamily (MFS) profile" evidence="8">
    <location>
        <begin position="10"/>
        <end position="489"/>
    </location>
</feature>
<evidence type="ECO:0000256" key="5">
    <source>
        <dbReference type="ARBA" id="ARBA00022989"/>
    </source>
</evidence>
<feature type="transmembrane region" description="Helical" evidence="7">
    <location>
        <begin position="133"/>
        <end position="151"/>
    </location>
</feature>
<organism evidence="9 10">
    <name type="scientific">Paeniglutamicibacter kerguelensis</name>
    <dbReference type="NCBI Taxonomy" id="254788"/>
    <lineage>
        <taxon>Bacteria</taxon>
        <taxon>Bacillati</taxon>
        <taxon>Actinomycetota</taxon>
        <taxon>Actinomycetes</taxon>
        <taxon>Micrococcales</taxon>
        <taxon>Micrococcaceae</taxon>
        <taxon>Paeniglutamicibacter</taxon>
    </lineage>
</organism>
<evidence type="ECO:0000313" key="10">
    <source>
        <dbReference type="Proteomes" id="UP001296993"/>
    </source>
</evidence>
<dbReference type="Gene3D" id="1.20.1720.10">
    <property type="entry name" value="Multidrug resistance protein D"/>
    <property type="match status" value="1"/>
</dbReference>
<dbReference type="PANTHER" id="PTHR23501">
    <property type="entry name" value="MAJOR FACILITATOR SUPERFAMILY"/>
    <property type="match status" value="1"/>
</dbReference>
<name>A0ABS4XGI2_9MICC</name>
<dbReference type="PRINTS" id="PR01036">
    <property type="entry name" value="TCRTETB"/>
</dbReference>
<feature type="transmembrane region" description="Helical" evidence="7">
    <location>
        <begin position="75"/>
        <end position="94"/>
    </location>
</feature>
<feature type="transmembrane region" description="Helical" evidence="7">
    <location>
        <begin position="100"/>
        <end position="121"/>
    </location>
</feature>
<dbReference type="InterPro" id="IPR036259">
    <property type="entry name" value="MFS_trans_sf"/>
</dbReference>
<keyword evidence="4 7" id="KW-0812">Transmembrane</keyword>
<feature type="transmembrane region" description="Helical" evidence="7">
    <location>
        <begin position="263"/>
        <end position="284"/>
    </location>
</feature>
<feature type="transmembrane region" description="Helical" evidence="7">
    <location>
        <begin position="222"/>
        <end position="243"/>
    </location>
</feature>
<evidence type="ECO:0000313" key="9">
    <source>
        <dbReference type="EMBL" id="MBP2387557.1"/>
    </source>
</evidence>
<comment type="caution">
    <text evidence="9">The sequence shown here is derived from an EMBL/GenBank/DDBJ whole genome shotgun (WGS) entry which is preliminary data.</text>
</comment>
<feature type="transmembrane region" description="Helical" evidence="7">
    <location>
        <begin position="354"/>
        <end position="376"/>
    </location>
</feature>
<keyword evidence="6 7" id="KW-0472">Membrane</keyword>
<dbReference type="Proteomes" id="UP001296993">
    <property type="component" value="Unassembled WGS sequence"/>
</dbReference>
<dbReference type="NCBIfam" id="TIGR00711">
    <property type="entry name" value="efflux_EmrB"/>
    <property type="match status" value="1"/>
</dbReference>
<dbReference type="SUPFAM" id="SSF103473">
    <property type="entry name" value="MFS general substrate transporter"/>
    <property type="match status" value="1"/>
</dbReference>
<keyword evidence="3" id="KW-1003">Cell membrane</keyword>
<keyword evidence="5 7" id="KW-1133">Transmembrane helix</keyword>
<feature type="transmembrane region" description="Helical" evidence="7">
    <location>
        <begin position="45"/>
        <end position="63"/>
    </location>
</feature>
<evidence type="ECO:0000256" key="1">
    <source>
        <dbReference type="ARBA" id="ARBA00004651"/>
    </source>
</evidence>
<protein>
    <submittedName>
        <fullName evidence="9">EmrB/QacA subfamily drug resistance transporter</fullName>
    </submittedName>
</protein>
<sequence>MTARPAFKLVFAGLLLAVLLNALDQTIVATALPTIVGELNGFDQLAWVITAYILASTIGLPIYGKLGDQFGRKPVFVFAVVLFLAGSVLSGLATSMPMLIAFRALQGLGGGGLMIGAQGIIADMVPPRDRGKYMGLLGAAFAVASISGPLLGGVITEFWGWRWIFYINVPLGAIALAFILKHLHLPRQEKRSGSLDYAGMALLSSASVVLVLVTSWGGTHDWTSPLILGLGALLLALVAAFILVERRAVSPLMPGHLFRHRQVLLATMVGILVGVVMFSTISYLPTFFQLVNGATAVGSGLMMIPMTLGNVIGSMGSGSIVSKTGRYKLFLLGGPVLMLGGLALLGTMGANTPYASAAAGMFLVGLGIGVMMQNLVVIVQSQVERSDLGVATSTTNYFRMIGASVGIAVFGSIFISSFSSKLAGADLGFTAGGEGGLGSLTPEFVHSLPAGTQEMIADALAGSMPQIFLISMGLAAGALVLGFLIRETPLSTSRS</sequence>
<comment type="subcellular location">
    <subcellularLocation>
        <location evidence="1">Cell membrane</location>
        <topology evidence="1">Multi-pass membrane protein</topology>
    </subcellularLocation>
</comment>
<dbReference type="InterPro" id="IPR011701">
    <property type="entry name" value="MFS"/>
</dbReference>
<evidence type="ECO:0000256" key="4">
    <source>
        <dbReference type="ARBA" id="ARBA00022692"/>
    </source>
</evidence>
<dbReference type="Pfam" id="PF07690">
    <property type="entry name" value="MFS_1"/>
    <property type="match status" value="1"/>
</dbReference>
<feature type="transmembrane region" description="Helical" evidence="7">
    <location>
        <begin position="195"/>
        <end position="216"/>
    </location>
</feature>
<dbReference type="EMBL" id="JAGIOF010000001">
    <property type="protein sequence ID" value="MBP2387557.1"/>
    <property type="molecule type" value="Genomic_DNA"/>
</dbReference>
<dbReference type="InterPro" id="IPR004638">
    <property type="entry name" value="EmrB-like"/>
</dbReference>
<feature type="transmembrane region" description="Helical" evidence="7">
    <location>
        <begin position="397"/>
        <end position="418"/>
    </location>
</feature>
<dbReference type="PROSITE" id="PS50850">
    <property type="entry name" value="MFS"/>
    <property type="match status" value="1"/>
</dbReference>
<evidence type="ECO:0000256" key="6">
    <source>
        <dbReference type="ARBA" id="ARBA00023136"/>
    </source>
</evidence>
<dbReference type="InterPro" id="IPR020846">
    <property type="entry name" value="MFS_dom"/>
</dbReference>
<feature type="transmembrane region" description="Helical" evidence="7">
    <location>
        <begin position="329"/>
        <end position="348"/>
    </location>
</feature>
<reference evidence="9 10" key="1">
    <citation type="submission" date="2021-03" db="EMBL/GenBank/DDBJ databases">
        <title>Sequencing the genomes of 1000 actinobacteria strains.</title>
        <authorList>
            <person name="Klenk H.-P."/>
        </authorList>
    </citation>
    <scope>NUCLEOTIDE SEQUENCE [LARGE SCALE GENOMIC DNA]</scope>
    <source>
        <strain evidence="9 10">DSM 15797</strain>
    </source>
</reference>
<feature type="transmembrane region" description="Helical" evidence="7">
    <location>
        <begin position="467"/>
        <end position="485"/>
    </location>
</feature>
<dbReference type="CDD" id="cd17502">
    <property type="entry name" value="MFS_Azr1_MDR_like"/>
    <property type="match status" value="1"/>
</dbReference>
<gene>
    <name evidence="9" type="ORF">JOF47_003068</name>
</gene>
<proteinExistence type="predicted"/>
<feature type="transmembrane region" description="Helical" evidence="7">
    <location>
        <begin position="163"/>
        <end position="183"/>
    </location>
</feature>
<dbReference type="Gene3D" id="1.20.1250.20">
    <property type="entry name" value="MFS general substrate transporter like domains"/>
    <property type="match status" value="1"/>
</dbReference>
<dbReference type="RefSeq" id="WP_209999891.1">
    <property type="nucleotide sequence ID" value="NZ_JAGIOF010000001.1"/>
</dbReference>
<evidence type="ECO:0000259" key="8">
    <source>
        <dbReference type="PROSITE" id="PS50850"/>
    </source>
</evidence>
<evidence type="ECO:0000256" key="2">
    <source>
        <dbReference type="ARBA" id="ARBA00022448"/>
    </source>
</evidence>
<evidence type="ECO:0000256" key="3">
    <source>
        <dbReference type="ARBA" id="ARBA00022475"/>
    </source>
</evidence>
<accession>A0ABS4XGI2</accession>